<keyword evidence="3" id="KW-1185">Reference proteome</keyword>
<evidence type="ECO:0000313" key="3">
    <source>
        <dbReference type="Proteomes" id="UP001431656"/>
    </source>
</evidence>
<sequence>MHRTVGASLGIEVRVPSDLVLSVAVATSPGLVVTQTLDTALDGRHVPAEEILDLHGTRLHRIRAEAGRLTVRYEATMRGRSAPDTAESCDVIRYLRPSRYCESDTLAATAAAEFGGVDGIALLDAVSSWVGTRLAYVPGSSLPTDGAVRTLLMRQGVCRDFAHLCIALLRARGVPARLVSVYAPGLDPMDFHAVCEAYVGGRWCVVDSTALAPRSSLVRIATGRDAADAAFLSTIYGWAELTDVEVTATVDTLPSDDLTHVVQLG</sequence>
<gene>
    <name evidence="2" type="ORF">brsh051_17780</name>
</gene>
<dbReference type="EMBL" id="AP028056">
    <property type="protein sequence ID" value="BEH02497.1"/>
    <property type="molecule type" value="Genomic_DNA"/>
</dbReference>
<dbReference type="InterPro" id="IPR002931">
    <property type="entry name" value="Transglutaminase-like"/>
</dbReference>
<accession>A0AAN0KA82</accession>
<proteinExistence type="predicted"/>
<protein>
    <submittedName>
        <fullName evidence="2">Transglutaminase family protein</fullName>
    </submittedName>
</protein>
<evidence type="ECO:0000259" key="1">
    <source>
        <dbReference type="SMART" id="SM00460"/>
    </source>
</evidence>
<feature type="domain" description="Transglutaminase-like" evidence="1">
    <location>
        <begin position="150"/>
        <end position="210"/>
    </location>
</feature>
<dbReference type="SUPFAM" id="SSF54001">
    <property type="entry name" value="Cysteine proteinases"/>
    <property type="match status" value="1"/>
</dbReference>
<evidence type="ECO:0000313" key="2">
    <source>
        <dbReference type="EMBL" id="BEH02497.1"/>
    </source>
</evidence>
<dbReference type="Proteomes" id="UP001431656">
    <property type="component" value="Chromosome"/>
</dbReference>
<dbReference type="KEGG" id="broo:brsh051_17780"/>
<organism evidence="2 3">
    <name type="scientific">Brooklawnia propionicigenes</name>
    <dbReference type="NCBI Taxonomy" id="3041175"/>
    <lineage>
        <taxon>Bacteria</taxon>
        <taxon>Bacillati</taxon>
        <taxon>Actinomycetota</taxon>
        <taxon>Actinomycetes</taxon>
        <taxon>Propionibacteriales</taxon>
        <taxon>Propionibacteriaceae</taxon>
        <taxon>Brooklawnia</taxon>
    </lineage>
</organism>
<dbReference type="PANTHER" id="PTHR33490:SF12">
    <property type="entry name" value="BLL5557 PROTEIN"/>
    <property type="match status" value="1"/>
</dbReference>
<dbReference type="Pfam" id="PF01841">
    <property type="entry name" value="Transglut_core"/>
    <property type="match status" value="1"/>
</dbReference>
<dbReference type="Gene3D" id="3.10.620.30">
    <property type="match status" value="1"/>
</dbReference>
<reference evidence="2" key="1">
    <citation type="journal article" date="2024" name="Int. J. Syst. Evol. Microbiol.">
        <title>Brooklawnia propionicigenes sp. nov., a facultatively anaerobic, propionate-producing bacterium isolated from a methanogenic reactor treating waste from cattle farms.</title>
        <authorList>
            <person name="Akita Y."/>
            <person name="Ueki A."/>
            <person name="Tonouchi A."/>
            <person name="Sugawara Y."/>
            <person name="Honma S."/>
            <person name="Kaku N."/>
            <person name="Ueki K."/>
        </authorList>
    </citation>
    <scope>NUCLEOTIDE SEQUENCE</scope>
    <source>
        <strain evidence="2">SH051</strain>
    </source>
</reference>
<dbReference type="InterPro" id="IPR038765">
    <property type="entry name" value="Papain-like_cys_pep_sf"/>
</dbReference>
<dbReference type="AlphaFoldDB" id="A0AAN0KA82"/>
<dbReference type="RefSeq" id="WP_286264174.1">
    <property type="nucleotide sequence ID" value="NZ_AP028056.1"/>
</dbReference>
<dbReference type="Gene3D" id="2.60.40.2250">
    <property type="match status" value="1"/>
</dbReference>
<dbReference type="PANTHER" id="PTHR33490">
    <property type="entry name" value="BLR5614 PROTEIN-RELATED"/>
    <property type="match status" value="1"/>
</dbReference>
<dbReference type="SMART" id="SM00460">
    <property type="entry name" value="TGc"/>
    <property type="match status" value="1"/>
</dbReference>
<name>A0AAN0KA82_9ACTN</name>